<dbReference type="Pfam" id="PF04024">
    <property type="entry name" value="PspC"/>
    <property type="match status" value="1"/>
</dbReference>
<evidence type="ECO:0000256" key="1">
    <source>
        <dbReference type="SAM" id="Phobius"/>
    </source>
</evidence>
<reference evidence="3 4" key="1">
    <citation type="submission" date="2016-10" db="EMBL/GenBank/DDBJ databases">
        <authorList>
            <person name="de Groot N.N."/>
        </authorList>
    </citation>
    <scope>NUCLEOTIDE SEQUENCE [LARGE SCALE GENOMIC DNA]</scope>
    <source>
        <strain>J11</strain>
        <strain evidence="4">PG 39</strain>
    </source>
</reference>
<proteinExistence type="predicted"/>
<sequence>MMIPESKWRRSDEDKLIAGVCAAVAEGYGISVNTVRWLYTLAACFAMPTVVFIYLFQWFVYPKADPTDTE</sequence>
<dbReference type="Proteomes" id="UP000199065">
    <property type="component" value="Unassembled WGS sequence"/>
</dbReference>
<organism evidence="3 4">
    <name type="scientific">Corynebacterium spheniscorum</name>
    <dbReference type="NCBI Taxonomy" id="185761"/>
    <lineage>
        <taxon>Bacteria</taxon>
        <taxon>Bacillati</taxon>
        <taxon>Actinomycetota</taxon>
        <taxon>Actinomycetes</taxon>
        <taxon>Mycobacteriales</taxon>
        <taxon>Corynebacteriaceae</taxon>
        <taxon>Corynebacterium</taxon>
    </lineage>
</organism>
<dbReference type="EMBL" id="FOPJ01000004">
    <property type="protein sequence ID" value="SFG45792.1"/>
    <property type="molecule type" value="Genomic_DNA"/>
</dbReference>
<keyword evidence="1" id="KW-1133">Transmembrane helix</keyword>
<feature type="domain" description="Phage shock protein PspC N-terminal" evidence="2">
    <location>
        <begin position="7"/>
        <end position="64"/>
    </location>
</feature>
<name>A0A1I2RYZ9_9CORY</name>
<keyword evidence="1" id="KW-0812">Transmembrane</keyword>
<dbReference type="AlphaFoldDB" id="A0A1I2RYZ9"/>
<evidence type="ECO:0000313" key="3">
    <source>
        <dbReference type="EMBL" id="SFG45792.1"/>
    </source>
</evidence>
<gene>
    <name evidence="3" type="ORF">SAMN05660282_00972</name>
</gene>
<dbReference type="InterPro" id="IPR007168">
    <property type="entry name" value="Phageshock_PspC_N"/>
</dbReference>
<accession>A0A1I2RYZ9</accession>
<keyword evidence="1" id="KW-0472">Membrane</keyword>
<evidence type="ECO:0000259" key="2">
    <source>
        <dbReference type="Pfam" id="PF04024"/>
    </source>
</evidence>
<evidence type="ECO:0000313" key="4">
    <source>
        <dbReference type="Proteomes" id="UP000199065"/>
    </source>
</evidence>
<dbReference type="STRING" id="185761.SAMN05660282_00972"/>
<keyword evidence="4" id="KW-1185">Reference proteome</keyword>
<protein>
    <submittedName>
        <fullName evidence="3">Phage shock protein C (PspC) family protein</fullName>
    </submittedName>
</protein>
<feature type="transmembrane region" description="Helical" evidence="1">
    <location>
        <begin position="37"/>
        <end position="56"/>
    </location>
</feature>